<dbReference type="EMBL" id="JAUTXT010000004">
    <property type="protein sequence ID" value="KAK3678395.1"/>
    <property type="molecule type" value="Genomic_DNA"/>
</dbReference>
<proteinExistence type="predicted"/>
<dbReference type="Pfam" id="PF08613">
    <property type="entry name" value="Cyclin"/>
    <property type="match status" value="1"/>
</dbReference>
<protein>
    <recommendedName>
        <fullName evidence="4">Cyclin-domain-containing protein</fullName>
    </recommendedName>
</protein>
<dbReference type="Gene3D" id="1.10.472.10">
    <property type="entry name" value="Cyclin-like"/>
    <property type="match status" value="1"/>
</dbReference>
<dbReference type="GO" id="GO:0005634">
    <property type="term" value="C:nucleus"/>
    <property type="evidence" value="ECO:0007669"/>
    <property type="project" value="TreeGrafter"/>
</dbReference>
<organism evidence="2 3">
    <name type="scientific">Recurvomyces mirabilis</name>
    <dbReference type="NCBI Taxonomy" id="574656"/>
    <lineage>
        <taxon>Eukaryota</taxon>
        <taxon>Fungi</taxon>
        <taxon>Dikarya</taxon>
        <taxon>Ascomycota</taxon>
        <taxon>Pezizomycotina</taxon>
        <taxon>Dothideomycetes</taxon>
        <taxon>Dothideomycetidae</taxon>
        <taxon>Mycosphaerellales</taxon>
        <taxon>Teratosphaeriaceae</taxon>
        <taxon>Recurvomyces</taxon>
    </lineage>
</organism>
<dbReference type="AlphaFoldDB" id="A0AAE1C506"/>
<evidence type="ECO:0000313" key="3">
    <source>
        <dbReference type="Proteomes" id="UP001274830"/>
    </source>
</evidence>
<dbReference type="InterPro" id="IPR013922">
    <property type="entry name" value="Cyclin_PHO80-like"/>
</dbReference>
<comment type="caution">
    <text evidence="2">The sequence shown here is derived from an EMBL/GenBank/DDBJ whole genome shotgun (WGS) entry which is preliminary data.</text>
</comment>
<dbReference type="InterPro" id="IPR036915">
    <property type="entry name" value="Cyclin-like_sf"/>
</dbReference>
<gene>
    <name evidence="2" type="ORF">LTR78_001692</name>
</gene>
<dbReference type="PANTHER" id="PTHR15615:SF32">
    <property type="entry name" value="PROTEIN KINASE COMPLEX COMPONENT, PUTATIVE (AFU_ORTHOLOGUE AFUA_2G07660)-RELATED"/>
    <property type="match status" value="1"/>
</dbReference>
<reference evidence="2" key="1">
    <citation type="submission" date="2023-07" db="EMBL/GenBank/DDBJ databases">
        <title>Black Yeasts Isolated from many extreme environments.</title>
        <authorList>
            <person name="Coleine C."/>
            <person name="Stajich J.E."/>
            <person name="Selbmann L."/>
        </authorList>
    </citation>
    <scope>NUCLEOTIDE SEQUENCE</scope>
    <source>
        <strain evidence="2">CCFEE 5485</strain>
    </source>
</reference>
<name>A0AAE1C506_9PEZI</name>
<sequence>MEDGRSDRDAREQAAARAPPPPPEPRAEENVQDAQCPLTEKSDEALELESSDWDITSLSGLGALRMLVNALQTLADAMGDVPPTPPVSRPVTPRQDDDILRRASSPETTCAMIIGSPEAHPHEPITVTVGADAEDTTVQRIAIARRFFSKTVPQFTLSDYLLRLHHFCPHSAGVYLAAAAYCHRLCVADIMVPSTSRTVHRLALASIRVAAKAIEDNKWTQERYSKVGGVSRVQLMNLEVSLCFLLDFELGVNDRMREGKA</sequence>
<evidence type="ECO:0000256" key="1">
    <source>
        <dbReference type="SAM" id="MobiDB-lite"/>
    </source>
</evidence>
<feature type="region of interest" description="Disordered" evidence="1">
    <location>
        <begin position="1"/>
        <end position="34"/>
    </location>
</feature>
<dbReference type="GO" id="GO:0019901">
    <property type="term" value="F:protein kinase binding"/>
    <property type="evidence" value="ECO:0007669"/>
    <property type="project" value="InterPro"/>
</dbReference>
<evidence type="ECO:0000313" key="2">
    <source>
        <dbReference type="EMBL" id="KAK3678395.1"/>
    </source>
</evidence>
<dbReference type="PANTHER" id="PTHR15615">
    <property type="match status" value="1"/>
</dbReference>
<dbReference type="GO" id="GO:0016538">
    <property type="term" value="F:cyclin-dependent protein serine/threonine kinase regulator activity"/>
    <property type="evidence" value="ECO:0007669"/>
    <property type="project" value="TreeGrafter"/>
</dbReference>
<accession>A0AAE1C506</accession>
<keyword evidence="3" id="KW-1185">Reference proteome</keyword>
<dbReference type="CDD" id="cd20558">
    <property type="entry name" value="CYCLIN_ScPCL7-like"/>
    <property type="match status" value="1"/>
</dbReference>
<feature type="compositionally biased region" description="Basic and acidic residues" evidence="1">
    <location>
        <begin position="1"/>
        <end position="14"/>
    </location>
</feature>
<dbReference type="Proteomes" id="UP001274830">
    <property type="component" value="Unassembled WGS sequence"/>
</dbReference>
<evidence type="ECO:0008006" key="4">
    <source>
        <dbReference type="Google" id="ProtNLM"/>
    </source>
</evidence>
<dbReference type="SUPFAM" id="SSF47954">
    <property type="entry name" value="Cyclin-like"/>
    <property type="match status" value="1"/>
</dbReference>
<dbReference type="GO" id="GO:0000307">
    <property type="term" value="C:cyclin-dependent protein kinase holoenzyme complex"/>
    <property type="evidence" value="ECO:0007669"/>
    <property type="project" value="TreeGrafter"/>
</dbReference>